<dbReference type="Pfam" id="PF13304">
    <property type="entry name" value="AAA_21"/>
    <property type="match status" value="1"/>
</dbReference>
<dbReference type="OrthoDB" id="9809324at2"/>
<dbReference type="EMBL" id="CP014323">
    <property type="protein sequence ID" value="AMJ99562.1"/>
    <property type="molecule type" value="Genomic_DNA"/>
</dbReference>
<evidence type="ECO:0000313" key="1">
    <source>
        <dbReference type="EMBL" id="AMJ99562.1"/>
    </source>
</evidence>
<dbReference type="InterPro" id="IPR027417">
    <property type="entry name" value="P-loop_NTPase"/>
</dbReference>
<dbReference type="GO" id="GO:0016887">
    <property type="term" value="F:ATP hydrolysis activity"/>
    <property type="evidence" value="ECO:0007669"/>
    <property type="project" value="InterPro"/>
</dbReference>
<dbReference type="GO" id="GO:0005524">
    <property type="term" value="F:ATP binding"/>
    <property type="evidence" value="ECO:0007669"/>
    <property type="project" value="InterPro"/>
</dbReference>
<gene>
    <name evidence="1" type="ORF">AVL55_16215</name>
</gene>
<accession>A0A126Q2U1</accession>
<dbReference type="Gene3D" id="3.40.50.300">
    <property type="entry name" value="P-loop containing nucleotide triphosphate hydrolases"/>
    <property type="match status" value="1"/>
</dbReference>
<reference evidence="1 2" key="1">
    <citation type="submission" date="2015-12" db="EMBL/GenBank/DDBJ databases">
        <authorList>
            <person name="Shamseldin A."/>
            <person name="Moawad H."/>
            <person name="Abd El-Rahim W.M."/>
            <person name="Sadowsky M.J."/>
        </authorList>
    </citation>
    <scope>NUCLEOTIDE SEQUENCE [LARGE SCALE GENOMIC DNA]</scope>
    <source>
        <strain evidence="1 2">D7</strain>
    </source>
</reference>
<protein>
    <submittedName>
        <fullName evidence="1">Uncharacterized protein</fullName>
    </submittedName>
</protein>
<dbReference type="RefSeq" id="WP_049588282.1">
    <property type="nucleotide sequence ID" value="NZ_CP014323.1"/>
</dbReference>
<evidence type="ECO:0000313" key="2">
    <source>
        <dbReference type="Proteomes" id="UP000063991"/>
    </source>
</evidence>
<dbReference type="SUPFAM" id="SSF52540">
    <property type="entry name" value="P-loop containing nucleoside triphosphate hydrolases"/>
    <property type="match status" value="1"/>
</dbReference>
<dbReference type="AlphaFoldDB" id="A0A126Q2U1"/>
<dbReference type="InterPro" id="IPR003959">
    <property type="entry name" value="ATPase_AAA_core"/>
</dbReference>
<organism evidence="1 2">
    <name type="scientific">Alteromonas macleodii</name>
    <name type="common">Pseudoalteromonas macleodii</name>
    <dbReference type="NCBI Taxonomy" id="28108"/>
    <lineage>
        <taxon>Bacteria</taxon>
        <taxon>Pseudomonadati</taxon>
        <taxon>Pseudomonadota</taxon>
        <taxon>Gammaproteobacteria</taxon>
        <taxon>Alteromonadales</taxon>
        <taxon>Alteromonadaceae</taxon>
        <taxon>Alteromonas/Salinimonas group</taxon>
        <taxon>Alteromonas</taxon>
    </lineage>
</organism>
<proteinExistence type="predicted"/>
<name>A0A126Q2U1_ALTMA</name>
<dbReference type="PANTHER" id="PTHR40396:SF1">
    <property type="entry name" value="ATPASE AAA-TYPE CORE DOMAIN-CONTAINING PROTEIN"/>
    <property type="match status" value="1"/>
</dbReference>
<dbReference type="Proteomes" id="UP000063991">
    <property type="component" value="Chromosome"/>
</dbReference>
<dbReference type="PANTHER" id="PTHR40396">
    <property type="entry name" value="ATPASE-LIKE PROTEIN"/>
    <property type="match status" value="1"/>
</dbReference>
<sequence length="369" mass="42786">MLTYFSVQGFRNFKDKLEFDLRSTNKYEFNTHALKNGTVNHSVIYGENGSGKSNVGLAILDIVSHVIPDSTVQINTLKDNFLNADTDEQHANFEYEFEIEGHEVVYRYGKTDDLSLVYESLHIDKQLVAEINRDEGHKAFFDLDGSENLKTDISRADISIIRYLSMSVLDETRLNYIFDKFIEFVGGMVFFRSLNRTEYQGQRISSSKLSDEIIGKGKVQEFEKFLNEVGVNCNLDVQGASDDQYIVFKYRNKTIEFSRIASTGTLSLGIFYYWYLQLCDKKIKFAFIDEFDAFYHFELSRKIVNKLSELECQTVLTTHNLSLLDNDLLRPDCYFEVSDNKIAPFSSLVHKELRKAHNIEKIYRGMRIE</sequence>